<evidence type="ECO:0008006" key="3">
    <source>
        <dbReference type="Google" id="ProtNLM"/>
    </source>
</evidence>
<dbReference type="AlphaFoldDB" id="A0A8H4TSI8"/>
<evidence type="ECO:0000313" key="2">
    <source>
        <dbReference type="Proteomes" id="UP000622797"/>
    </source>
</evidence>
<protein>
    <recommendedName>
        <fullName evidence="3">Polyketide cyclase</fullName>
    </recommendedName>
</protein>
<organism evidence="1 2">
    <name type="scientific">Fusarium sarcochroum</name>
    <dbReference type="NCBI Taxonomy" id="1208366"/>
    <lineage>
        <taxon>Eukaryota</taxon>
        <taxon>Fungi</taxon>
        <taxon>Dikarya</taxon>
        <taxon>Ascomycota</taxon>
        <taxon>Pezizomycotina</taxon>
        <taxon>Sordariomycetes</taxon>
        <taxon>Hypocreomycetidae</taxon>
        <taxon>Hypocreales</taxon>
        <taxon>Nectriaceae</taxon>
        <taxon>Fusarium</taxon>
        <taxon>Fusarium lateritium species complex</taxon>
    </lineage>
</organism>
<dbReference type="PANTHER" id="PTHR36166:SF1">
    <property type="entry name" value="SRPBCC DOMAIN-CONTAINING PROTEIN"/>
    <property type="match status" value="1"/>
</dbReference>
<dbReference type="OrthoDB" id="509124at2759"/>
<keyword evidence="2" id="KW-1185">Reference proteome</keyword>
<sequence length="105" mass="11903">MGQKLSLVVEAEIQAPVDTVRSVKNATDAFEWEGGLWPLLLGEHELSWRPSSKTPGGTTFSQRESWRGLVSFLWGPNWIMGKKTRRNFELFNAEVKKEAERRAAA</sequence>
<accession>A0A8H4TSI8</accession>
<reference evidence="1" key="2">
    <citation type="submission" date="2020-05" db="EMBL/GenBank/DDBJ databases">
        <authorList>
            <person name="Kim H.-S."/>
            <person name="Proctor R.H."/>
            <person name="Brown D.W."/>
        </authorList>
    </citation>
    <scope>NUCLEOTIDE SEQUENCE</scope>
    <source>
        <strain evidence="1">NRRL 20472</strain>
    </source>
</reference>
<name>A0A8H4TSI8_9HYPO</name>
<comment type="caution">
    <text evidence="1">The sequence shown here is derived from an EMBL/GenBank/DDBJ whole genome shotgun (WGS) entry which is preliminary data.</text>
</comment>
<gene>
    <name evidence="1" type="ORF">FSARC_8700</name>
</gene>
<proteinExistence type="predicted"/>
<evidence type="ECO:0000313" key="1">
    <source>
        <dbReference type="EMBL" id="KAF4963262.1"/>
    </source>
</evidence>
<reference evidence="1" key="1">
    <citation type="journal article" date="2020" name="BMC Genomics">
        <title>Correction to: Identification and distribution of gene clusters required for synthesis of sphingolipid metabolism inhibitors in diverse species of the filamentous fungus Fusarium.</title>
        <authorList>
            <person name="Kim H.S."/>
            <person name="Lohmar J.M."/>
            <person name="Busman M."/>
            <person name="Brown D.W."/>
            <person name="Naumann T.A."/>
            <person name="Divon H.H."/>
            <person name="Lysoe E."/>
            <person name="Uhlig S."/>
            <person name="Proctor R.H."/>
        </authorList>
    </citation>
    <scope>NUCLEOTIDE SEQUENCE</scope>
    <source>
        <strain evidence="1">NRRL 20472</strain>
    </source>
</reference>
<dbReference type="PANTHER" id="PTHR36166">
    <property type="entry name" value="CHROMOSOME 9, WHOLE GENOME SHOTGUN SEQUENCE"/>
    <property type="match status" value="1"/>
</dbReference>
<dbReference type="EMBL" id="JABEXW010000483">
    <property type="protein sequence ID" value="KAF4963262.1"/>
    <property type="molecule type" value="Genomic_DNA"/>
</dbReference>
<dbReference type="Proteomes" id="UP000622797">
    <property type="component" value="Unassembled WGS sequence"/>
</dbReference>